<organism evidence="11 14">
    <name type="scientific">Candidatus Methylopumilus universalis</name>
    <dbReference type="NCBI Taxonomy" id="2588536"/>
    <lineage>
        <taxon>Bacteria</taxon>
        <taxon>Pseudomonadati</taxon>
        <taxon>Pseudomonadota</taxon>
        <taxon>Betaproteobacteria</taxon>
        <taxon>Nitrosomonadales</taxon>
        <taxon>Methylophilaceae</taxon>
        <taxon>Candidatus Methylopumilus</taxon>
    </lineage>
</organism>
<keyword evidence="13" id="KW-1185">Reference proteome</keyword>
<dbReference type="InterPro" id="IPR050156">
    <property type="entry name" value="TC-AMP_synthase_SUA5"/>
</dbReference>
<dbReference type="GO" id="GO:0000049">
    <property type="term" value="F:tRNA binding"/>
    <property type="evidence" value="ECO:0007669"/>
    <property type="project" value="TreeGrafter"/>
</dbReference>
<evidence type="ECO:0000313" key="12">
    <source>
        <dbReference type="EMBL" id="QDC60822.1"/>
    </source>
</evidence>
<dbReference type="GO" id="GO:0061710">
    <property type="term" value="F:L-threonylcarbamoyladenylate synthase"/>
    <property type="evidence" value="ECO:0007669"/>
    <property type="project" value="UniProtKB-EC"/>
</dbReference>
<comment type="catalytic activity">
    <reaction evidence="8 9">
        <text>L-threonine + hydrogencarbonate + ATP = L-threonylcarbamoyladenylate + diphosphate + H2O</text>
        <dbReference type="Rhea" id="RHEA:36407"/>
        <dbReference type="ChEBI" id="CHEBI:15377"/>
        <dbReference type="ChEBI" id="CHEBI:17544"/>
        <dbReference type="ChEBI" id="CHEBI:30616"/>
        <dbReference type="ChEBI" id="CHEBI:33019"/>
        <dbReference type="ChEBI" id="CHEBI:57926"/>
        <dbReference type="ChEBI" id="CHEBI:73682"/>
        <dbReference type="EC" id="2.7.7.87"/>
    </reaction>
</comment>
<evidence type="ECO:0000256" key="6">
    <source>
        <dbReference type="ARBA" id="ARBA00022741"/>
    </source>
</evidence>
<evidence type="ECO:0000256" key="2">
    <source>
        <dbReference type="ARBA" id="ARBA00022490"/>
    </source>
</evidence>
<keyword evidence="7 9" id="KW-0067">ATP-binding</keyword>
<dbReference type="Proteomes" id="UP000312702">
    <property type="component" value="Chromosome"/>
</dbReference>
<dbReference type="GO" id="GO:0002949">
    <property type="term" value="P:tRNA threonylcarbamoyladenosine modification"/>
    <property type="evidence" value="ECO:0007669"/>
    <property type="project" value="UniProtKB-UniRule"/>
</dbReference>
<dbReference type="PANTHER" id="PTHR17490:SF18">
    <property type="entry name" value="THREONYLCARBAMOYL-AMP SYNTHASE"/>
    <property type="match status" value="1"/>
</dbReference>
<dbReference type="EC" id="2.7.7.87" evidence="9"/>
<keyword evidence="3 9" id="KW-0808">Transferase</keyword>
<dbReference type="EMBL" id="CP040973">
    <property type="protein sequence ID" value="QDC60822.1"/>
    <property type="molecule type" value="Genomic_DNA"/>
</dbReference>
<dbReference type="GO" id="GO:0005524">
    <property type="term" value="F:ATP binding"/>
    <property type="evidence" value="ECO:0007669"/>
    <property type="project" value="UniProtKB-UniRule"/>
</dbReference>
<keyword evidence="6 9" id="KW-0547">Nucleotide-binding</keyword>
<dbReference type="PANTHER" id="PTHR17490">
    <property type="entry name" value="SUA5"/>
    <property type="match status" value="1"/>
</dbReference>
<evidence type="ECO:0000313" key="11">
    <source>
        <dbReference type="EMBL" id="QDC40708.1"/>
    </source>
</evidence>
<name>A0AAX1EY26_9PROT</name>
<comment type="function">
    <text evidence="9">Required for the formation of a threonylcarbamoyl group on adenosine at position 37 (t(6)A37) in tRNAs that read codons beginning with adenine. Catalyzes the conversion of L-threonine, HCO(3)(-)/CO(2) and ATP to give threonylcarbamoyl-AMP (TC-AMP) as the acyladenylate intermediate, with the release of diphosphate.</text>
</comment>
<dbReference type="HAMAP" id="MF_01852">
    <property type="entry name" value="TsaC"/>
    <property type="match status" value="1"/>
</dbReference>
<feature type="domain" description="YrdC-like" evidence="10">
    <location>
        <begin position="4"/>
        <end position="184"/>
    </location>
</feature>
<comment type="subcellular location">
    <subcellularLocation>
        <location evidence="1 9">Cytoplasm</location>
    </subcellularLocation>
</comment>
<evidence type="ECO:0000256" key="7">
    <source>
        <dbReference type="ARBA" id="ARBA00022840"/>
    </source>
</evidence>
<keyword evidence="5 9" id="KW-0548">Nucleotidyltransferase</keyword>
<comment type="similarity">
    <text evidence="9">Belongs to the SUA5 family. TsaC subfamily.</text>
</comment>
<dbReference type="InterPro" id="IPR006070">
    <property type="entry name" value="Sua5-like_dom"/>
</dbReference>
<dbReference type="PROSITE" id="PS51163">
    <property type="entry name" value="YRDC"/>
    <property type="match status" value="1"/>
</dbReference>
<keyword evidence="4 9" id="KW-0819">tRNA processing</keyword>
<evidence type="ECO:0000313" key="14">
    <source>
        <dbReference type="Proteomes" id="UP000314901"/>
    </source>
</evidence>
<keyword evidence="2 9" id="KW-0963">Cytoplasm</keyword>
<reference evidence="13 14" key="1">
    <citation type="journal article" date="2019" name="ISME J.">
        <title>Evolution in action: habitat transition from sediment to the pelagial leads to genome streamlining in Methylophilaceae.</title>
        <authorList>
            <person name="Salcher M."/>
            <person name="Schaefle D."/>
            <person name="Kaspar M."/>
            <person name="Neuenschwander S.M."/>
            <person name="Ghai R."/>
        </authorList>
    </citation>
    <scope>NUCLEOTIDE SEQUENCE [LARGE SCALE GENOMIC DNA]</scope>
    <source>
        <strain evidence="11 14">MMS-RVI-51</strain>
        <strain evidence="12 13">MMS-VI-25</strain>
    </source>
</reference>
<evidence type="ECO:0000313" key="13">
    <source>
        <dbReference type="Proteomes" id="UP000312702"/>
    </source>
</evidence>
<dbReference type="Pfam" id="PF01300">
    <property type="entry name" value="Sua5_yciO_yrdC"/>
    <property type="match status" value="1"/>
</dbReference>
<dbReference type="SUPFAM" id="SSF55821">
    <property type="entry name" value="YrdC/RibB"/>
    <property type="match status" value="1"/>
</dbReference>
<dbReference type="Proteomes" id="UP000314901">
    <property type="component" value="Chromosome"/>
</dbReference>
<evidence type="ECO:0000256" key="9">
    <source>
        <dbReference type="HAMAP-Rule" id="MF_01852"/>
    </source>
</evidence>
<sequence length="184" mass="21024">MIIKLANQRLIRYLKQGGVIAYPTESCYGLGCDPKNKYAVEKIICLKKRARSKGFILISSKINHLRAYMRDLSEKQKKEMMDKWPGPHTWLVPASNYCPLWLRGSSQNIAIRLPKIKSTLNLLNSINFPITSTSANLSHKQSIKTLRACKNLYGDKVKIIEGNIGSEKKPTTIQDFFSKRIIRK</sequence>
<evidence type="ECO:0000256" key="4">
    <source>
        <dbReference type="ARBA" id="ARBA00022694"/>
    </source>
</evidence>
<dbReference type="InterPro" id="IPR017945">
    <property type="entry name" value="DHBP_synth_RibB-like_a/b_dom"/>
</dbReference>
<dbReference type="Gene3D" id="3.90.870.10">
    <property type="entry name" value="DHBP synthase"/>
    <property type="match status" value="1"/>
</dbReference>
<evidence type="ECO:0000259" key="10">
    <source>
        <dbReference type="PROSITE" id="PS51163"/>
    </source>
</evidence>
<dbReference type="KEGG" id="muv:FIT94_01185"/>
<accession>A0AAX1EY26</accession>
<gene>
    <name evidence="9" type="primary">tsaC</name>
    <name evidence="12" type="ORF">FIT74_01265</name>
    <name evidence="11" type="ORF">FIT94_01185</name>
</gene>
<proteinExistence type="inferred from homology"/>
<evidence type="ECO:0000256" key="8">
    <source>
        <dbReference type="ARBA" id="ARBA00048366"/>
    </source>
</evidence>
<dbReference type="EMBL" id="CP040953">
    <property type="protein sequence ID" value="QDC40708.1"/>
    <property type="molecule type" value="Genomic_DNA"/>
</dbReference>
<dbReference type="GO" id="GO:0003725">
    <property type="term" value="F:double-stranded RNA binding"/>
    <property type="evidence" value="ECO:0007669"/>
    <property type="project" value="InterPro"/>
</dbReference>
<dbReference type="GO" id="GO:0005737">
    <property type="term" value="C:cytoplasm"/>
    <property type="evidence" value="ECO:0007669"/>
    <property type="project" value="UniProtKB-SubCell"/>
</dbReference>
<evidence type="ECO:0000256" key="5">
    <source>
        <dbReference type="ARBA" id="ARBA00022695"/>
    </source>
</evidence>
<dbReference type="AlphaFoldDB" id="A0AAX1EY26"/>
<dbReference type="InterPro" id="IPR023535">
    <property type="entry name" value="TC-AMP_synthase"/>
</dbReference>
<protein>
    <recommendedName>
        <fullName evidence="9">Threonylcarbamoyl-AMP synthase</fullName>
        <shortName evidence="9">TC-AMP synthase</shortName>
        <ecNumber evidence="9">2.7.7.87</ecNumber>
    </recommendedName>
    <alternativeName>
        <fullName evidence="9">L-threonylcarbamoyladenylate synthase</fullName>
    </alternativeName>
    <alternativeName>
        <fullName evidence="9">t(6)A37 threonylcarbamoyladenosine biosynthesis protein TsaC</fullName>
    </alternativeName>
    <alternativeName>
        <fullName evidence="9">tRNA threonylcarbamoyladenosine biosynthesis protein TsaC</fullName>
    </alternativeName>
</protein>
<dbReference type="GO" id="GO:0006450">
    <property type="term" value="P:regulation of translational fidelity"/>
    <property type="evidence" value="ECO:0007669"/>
    <property type="project" value="TreeGrafter"/>
</dbReference>
<evidence type="ECO:0000256" key="3">
    <source>
        <dbReference type="ARBA" id="ARBA00022679"/>
    </source>
</evidence>
<evidence type="ECO:0000256" key="1">
    <source>
        <dbReference type="ARBA" id="ARBA00004496"/>
    </source>
</evidence>